<accession>A0A815ANN6</accession>
<feature type="transmembrane region" description="Helical" evidence="3">
    <location>
        <begin position="6"/>
        <end position="23"/>
    </location>
</feature>
<organism evidence="6 7">
    <name type="scientific">Adineta steineri</name>
    <dbReference type="NCBI Taxonomy" id="433720"/>
    <lineage>
        <taxon>Eukaryota</taxon>
        <taxon>Metazoa</taxon>
        <taxon>Spiralia</taxon>
        <taxon>Gnathifera</taxon>
        <taxon>Rotifera</taxon>
        <taxon>Eurotatoria</taxon>
        <taxon>Bdelloidea</taxon>
        <taxon>Adinetida</taxon>
        <taxon>Adinetidae</taxon>
        <taxon>Adineta</taxon>
    </lineage>
</organism>
<proteinExistence type="predicted"/>
<dbReference type="EMBL" id="CAJNOM010000228">
    <property type="protein sequence ID" value="CAF1256963.1"/>
    <property type="molecule type" value="Genomic_DNA"/>
</dbReference>
<comment type="caution">
    <text evidence="6">The sequence shown here is derived from an EMBL/GenBank/DDBJ whole genome shotgun (WGS) entry which is preliminary data.</text>
</comment>
<keyword evidence="3" id="KW-1133">Transmembrane helix</keyword>
<dbReference type="Gene3D" id="2.60.120.40">
    <property type="match status" value="1"/>
</dbReference>
<dbReference type="EMBL" id="CAJNOI010000299">
    <property type="protein sequence ID" value="CAF1232567.1"/>
    <property type="molecule type" value="Genomic_DNA"/>
</dbReference>
<protein>
    <recommendedName>
        <fullName evidence="4">C1q domain-containing protein</fullName>
    </recommendedName>
</protein>
<dbReference type="Proteomes" id="UP000663832">
    <property type="component" value="Unassembled WGS sequence"/>
</dbReference>
<dbReference type="Pfam" id="PF00386">
    <property type="entry name" value="C1q"/>
    <property type="match status" value="1"/>
</dbReference>
<evidence type="ECO:0000256" key="3">
    <source>
        <dbReference type="SAM" id="Phobius"/>
    </source>
</evidence>
<keyword evidence="3" id="KW-0812">Transmembrane</keyword>
<reference evidence="6" key="1">
    <citation type="submission" date="2021-02" db="EMBL/GenBank/DDBJ databases">
        <authorList>
            <person name="Nowell W R."/>
        </authorList>
    </citation>
    <scope>NUCLEOTIDE SEQUENCE</scope>
</reference>
<dbReference type="InterPro" id="IPR008983">
    <property type="entry name" value="Tumour_necrosis_fac-like_dom"/>
</dbReference>
<name>A0A815ANN6_9BILA</name>
<evidence type="ECO:0000313" key="7">
    <source>
        <dbReference type="Proteomes" id="UP000663832"/>
    </source>
</evidence>
<keyword evidence="7" id="KW-1185">Reference proteome</keyword>
<dbReference type="PANTHER" id="PTHR15427">
    <property type="entry name" value="EMILIN ELASTIN MICROFIBRIL INTERFACE-LOCATED PROTEIN ELASTIN MICROFIBRIL INTERFACER"/>
    <property type="match status" value="1"/>
</dbReference>
<sequence>MAWNSTILSIFLIFICIEMVLMAKKSRNTRGCLAELKCGDKSENLSIAVQGLPGLVGAPGLTGLPGPMGPRGLTGPPGRDGFAERPPSFYAELRRLFSTNNTDSVLRPWSLSETVNAPDVSNYFSQEDGIFTVPIDGLYHFFLTISVSKAKASVSIARNGERVRTVWIESVATASNETLAWGWASGSVDCLLNCRTGDQISAVASYRPNENFNSHVYGYSYSTFSGYMLNNA</sequence>
<feature type="domain" description="C1q" evidence="4">
    <location>
        <begin position="80"/>
        <end position="232"/>
    </location>
</feature>
<dbReference type="Proteomes" id="UP000663877">
    <property type="component" value="Unassembled WGS sequence"/>
</dbReference>
<dbReference type="GO" id="GO:0005581">
    <property type="term" value="C:collagen trimer"/>
    <property type="evidence" value="ECO:0007669"/>
    <property type="project" value="UniProtKB-KW"/>
</dbReference>
<comment type="subcellular location">
    <subcellularLocation>
        <location evidence="1">Secreted</location>
    </subcellularLocation>
</comment>
<dbReference type="SMART" id="SM00110">
    <property type="entry name" value="C1Q"/>
    <property type="match status" value="1"/>
</dbReference>
<dbReference type="PANTHER" id="PTHR15427:SF33">
    <property type="entry name" value="COLLAGEN IV NC1 DOMAIN-CONTAINING PROTEIN"/>
    <property type="match status" value="1"/>
</dbReference>
<evidence type="ECO:0000256" key="2">
    <source>
        <dbReference type="ARBA" id="ARBA00022525"/>
    </source>
</evidence>
<evidence type="ECO:0000256" key="1">
    <source>
        <dbReference type="ARBA" id="ARBA00004613"/>
    </source>
</evidence>
<dbReference type="OrthoDB" id="10071402at2759"/>
<evidence type="ECO:0000313" key="6">
    <source>
        <dbReference type="EMBL" id="CAF1256963.1"/>
    </source>
</evidence>
<keyword evidence="3" id="KW-0472">Membrane</keyword>
<evidence type="ECO:0000259" key="4">
    <source>
        <dbReference type="SMART" id="SM00110"/>
    </source>
</evidence>
<dbReference type="InterPro" id="IPR001073">
    <property type="entry name" value="C1q_dom"/>
</dbReference>
<gene>
    <name evidence="5" type="ORF">BJG266_LOCUS28599</name>
    <name evidence="6" type="ORF">QVE165_LOCUS28831</name>
</gene>
<dbReference type="AlphaFoldDB" id="A0A815ANN6"/>
<dbReference type="SUPFAM" id="SSF49842">
    <property type="entry name" value="TNF-like"/>
    <property type="match status" value="1"/>
</dbReference>
<dbReference type="InterPro" id="IPR050392">
    <property type="entry name" value="Collagen/C1q_domain"/>
</dbReference>
<evidence type="ECO:0000313" key="5">
    <source>
        <dbReference type="EMBL" id="CAF1232567.1"/>
    </source>
</evidence>
<keyword evidence="2" id="KW-0964">Secreted</keyword>